<dbReference type="Proteomes" id="UP000424462">
    <property type="component" value="Chromosome"/>
</dbReference>
<keyword evidence="5" id="KW-1185">Reference proteome</keyword>
<feature type="domain" description="Alpha/beta-hydrolase N-terminal" evidence="3">
    <location>
        <begin position="40"/>
        <end position="251"/>
    </location>
</feature>
<evidence type="ECO:0000259" key="3">
    <source>
        <dbReference type="Pfam" id="PF15420"/>
    </source>
</evidence>
<dbReference type="PIRSF" id="PIRSF007542">
    <property type="entry name" value="UCP007542"/>
    <property type="match status" value="1"/>
</dbReference>
<reference evidence="4 5" key="1">
    <citation type="submission" date="2019-11" db="EMBL/GenBank/DDBJ databases">
        <title>Complete genome sequence of Corynebacterium kalinowskii 1959, a novel Corynebacterium species isolated from soil of a small paddock in Vilsendorf, Germany.</title>
        <authorList>
            <person name="Schaffert L."/>
            <person name="Ruwe M."/>
            <person name="Milse J."/>
            <person name="Hanuschka K."/>
            <person name="Ortseifen V."/>
            <person name="Droste J."/>
            <person name="Brandt D."/>
            <person name="Schlueter L."/>
            <person name="Kutter Y."/>
            <person name="Vinke S."/>
            <person name="Viehoefer P."/>
            <person name="Jacob L."/>
            <person name="Luebke N.-C."/>
            <person name="Schulte-Berndt E."/>
            <person name="Hain C."/>
            <person name="Linder M."/>
            <person name="Schmidt P."/>
            <person name="Wollenschlaeger L."/>
            <person name="Luttermann T."/>
            <person name="Thieme E."/>
            <person name="Hassa J."/>
            <person name="Haak M."/>
            <person name="Wittchen M."/>
            <person name="Mentz A."/>
            <person name="Persicke M."/>
            <person name="Busche T."/>
            <person name="Ruckert C."/>
        </authorList>
    </citation>
    <scope>NUCLEOTIDE SEQUENCE [LARGE SCALE GENOMIC DNA]</scope>
    <source>
        <strain evidence="4 5">2039</strain>
    </source>
</reference>
<dbReference type="InterPro" id="IPR027787">
    <property type="entry name" value="Alpha/beta-hydrolase_catalytic"/>
</dbReference>
<name>A0A6B8WB91_9CORY</name>
<dbReference type="KEGG" id="cok:COCCU_13330"/>
<protein>
    <recommendedName>
        <fullName evidence="6">Alpha/beta-hydrolase family protein</fullName>
    </recommendedName>
</protein>
<organism evidence="4 5">
    <name type="scientific">Corynebacterium occultum</name>
    <dbReference type="NCBI Taxonomy" id="2675219"/>
    <lineage>
        <taxon>Bacteria</taxon>
        <taxon>Bacillati</taxon>
        <taxon>Actinomycetota</taxon>
        <taxon>Actinomycetes</taxon>
        <taxon>Mycobacteriales</taxon>
        <taxon>Corynebacteriaceae</taxon>
        <taxon>Corynebacterium</taxon>
    </lineage>
</organism>
<evidence type="ECO:0000259" key="2">
    <source>
        <dbReference type="Pfam" id="PF10081"/>
    </source>
</evidence>
<proteinExistence type="predicted"/>
<evidence type="ECO:0000313" key="4">
    <source>
        <dbReference type="EMBL" id="QGU08565.1"/>
    </source>
</evidence>
<feature type="transmembrane region" description="Helical" evidence="1">
    <location>
        <begin position="172"/>
        <end position="190"/>
    </location>
</feature>
<dbReference type="Pfam" id="PF10081">
    <property type="entry name" value="Abhydrolase_9"/>
    <property type="match status" value="1"/>
</dbReference>
<evidence type="ECO:0008006" key="6">
    <source>
        <dbReference type="Google" id="ProtNLM"/>
    </source>
</evidence>
<dbReference type="InterPro" id="IPR029058">
    <property type="entry name" value="AB_hydrolase_fold"/>
</dbReference>
<evidence type="ECO:0000313" key="5">
    <source>
        <dbReference type="Proteomes" id="UP000424462"/>
    </source>
</evidence>
<feature type="transmembrane region" description="Helical" evidence="1">
    <location>
        <begin position="135"/>
        <end position="152"/>
    </location>
</feature>
<feature type="transmembrane region" description="Helical" evidence="1">
    <location>
        <begin position="52"/>
        <end position="74"/>
    </location>
</feature>
<sequence>MVLDIAADISPGLRVTRRRRLPTNLGAGLLGAEITSWIALSPSLLPRRWWQTAANVAVCQALGHAALAGLTWSLDQIPARYQRQFNTGLTVASRNTTHLMIAGMTAWFTVRSLQNQQRAAELIEDPVRRGYREGLLGLIVGTAGYGGLLLLGETAQYTTDRVTSFLGRWLPGWVGWPIAAGGATYLLILLSNKVVLRRLIADITRQAEELNKAVFPGTSQPWEPERSGSPWSLEPWHAVGSQGRALLSGGPRARDITQVTGLPPDEVHEPIRIFAGLVRGRSLAATADVVLAEMDRTGAFHRDTLVIHTSTGTGWITDWGMSAVEFLTGGNCATMSMQYSFITSAVSYYIDHDTPVQAARILIEKILARVEQMPNPPKVYVTGESLGAYGTCAVFEDLDDLLARTDGAVFTGAPRFTDMIQSLTAQRDAGSPERLPVIDGGSHVRFVAHPAHLNHDFAGLPYKNAWQHPRVVIGQHASDPVVWWDLPLLYRRPDWLREKGSRGVAAPAAQHLDVPPGFRWFPFVSGWQVGLDLAMSIKTPGLHGHNYHGEFMSYWAAVLGTRHGIPVRLTPAMERRAVTWIGQNTVRR</sequence>
<evidence type="ECO:0000256" key="1">
    <source>
        <dbReference type="SAM" id="Phobius"/>
    </source>
</evidence>
<keyword evidence="1" id="KW-1133">Transmembrane helix</keyword>
<dbReference type="SUPFAM" id="SSF53474">
    <property type="entry name" value="alpha/beta-Hydrolases"/>
    <property type="match status" value="1"/>
</dbReference>
<dbReference type="Pfam" id="PF15420">
    <property type="entry name" value="Abhydrolase_9_N"/>
    <property type="match status" value="1"/>
</dbReference>
<accession>A0A6B8WB91</accession>
<feature type="transmembrane region" description="Helical" evidence="1">
    <location>
        <begin position="21"/>
        <end position="40"/>
    </location>
</feature>
<keyword evidence="1" id="KW-0812">Transmembrane</keyword>
<dbReference type="AlphaFoldDB" id="A0A6B8WB91"/>
<gene>
    <name evidence="4" type="ORF">COCCU_13330</name>
</gene>
<keyword evidence="1" id="KW-0472">Membrane</keyword>
<dbReference type="InterPro" id="IPR012037">
    <property type="entry name" value="Alpha/beta-hydrolase_fam"/>
</dbReference>
<dbReference type="EMBL" id="CP046455">
    <property type="protein sequence ID" value="QGU08565.1"/>
    <property type="molecule type" value="Genomic_DNA"/>
</dbReference>
<feature type="domain" description="Alpha/beta-hydrolase catalytic" evidence="2">
    <location>
        <begin position="271"/>
        <end position="561"/>
    </location>
</feature>
<dbReference type="InterPro" id="IPR027788">
    <property type="entry name" value="Alpha/beta-hydrolase_N_dom"/>
</dbReference>